<dbReference type="GO" id="GO:0015031">
    <property type="term" value="P:protein transport"/>
    <property type="evidence" value="ECO:0007669"/>
    <property type="project" value="UniProtKB-KW"/>
</dbReference>
<dbReference type="InterPro" id="IPR007135">
    <property type="entry name" value="Atg3/Atg10"/>
</dbReference>
<protein>
    <submittedName>
        <fullName evidence="4">Uncharacterized protein</fullName>
    </submittedName>
</protein>
<dbReference type="EMBL" id="CP003002">
    <property type="protein sequence ID" value="AEO53488.1"/>
    <property type="molecule type" value="Genomic_DNA"/>
</dbReference>
<dbReference type="STRING" id="573729.G2Q325"/>
<keyword evidence="1" id="KW-0833">Ubl conjugation pathway</keyword>
<dbReference type="OMA" id="RVPCLWF"/>
<gene>
    <name evidence="4" type="ORF">MYCTH_2294864</name>
</gene>
<dbReference type="Proteomes" id="UP000007322">
    <property type="component" value="Chromosome 1"/>
</dbReference>
<keyword evidence="5" id="KW-1185">Reference proteome</keyword>
<keyword evidence="2" id="KW-0813">Transport</keyword>
<dbReference type="KEGG" id="mtm:MYCTH_2294864"/>
<proteinExistence type="predicted"/>
<dbReference type="InParanoid" id="G2Q325"/>
<keyword evidence="3" id="KW-0072">Autophagy</keyword>
<reference evidence="4 5" key="1">
    <citation type="journal article" date="2011" name="Nat. Biotechnol.">
        <title>Comparative genomic analysis of the thermophilic biomass-degrading fungi Myceliophthora thermophila and Thielavia terrestris.</title>
        <authorList>
            <person name="Berka R.M."/>
            <person name="Grigoriev I.V."/>
            <person name="Otillar R."/>
            <person name="Salamov A."/>
            <person name="Grimwood J."/>
            <person name="Reid I."/>
            <person name="Ishmael N."/>
            <person name="John T."/>
            <person name="Darmond C."/>
            <person name="Moisan M.-C."/>
            <person name="Henrissat B."/>
            <person name="Coutinho P.M."/>
            <person name="Lombard V."/>
            <person name="Natvig D.O."/>
            <person name="Lindquist E."/>
            <person name="Schmutz J."/>
            <person name="Lucas S."/>
            <person name="Harris P."/>
            <person name="Powlowski J."/>
            <person name="Bellemare A."/>
            <person name="Taylor D."/>
            <person name="Butler G."/>
            <person name="de Vries R.P."/>
            <person name="Allijn I.E."/>
            <person name="van den Brink J."/>
            <person name="Ushinsky S."/>
            <person name="Storms R."/>
            <person name="Powell A.J."/>
            <person name="Paulsen I.T."/>
            <person name="Elbourne L.D.H."/>
            <person name="Baker S.E."/>
            <person name="Magnuson J."/>
            <person name="LaBoissiere S."/>
            <person name="Clutterbuck A.J."/>
            <person name="Martinez D."/>
            <person name="Wogulis M."/>
            <person name="de Leon A.L."/>
            <person name="Rey M.W."/>
            <person name="Tsang A."/>
        </authorList>
    </citation>
    <scope>NUCLEOTIDE SEQUENCE [LARGE SCALE GENOMIC DNA]</scope>
    <source>
        <strain evidence="5">ATCC 42464 / BCRC 31852 / DSM 1799</strain>
    </source>
</reference>
<accession>G2Q325</accession>
<evidence type="ECO:0000313" key="5">
    <source>
        <dbReference type="Proteomes" id="UP000007322"/>
    </source>
</evidence>
<evidence type="ECO:0000256" key="3">
    <source>
        <dbReference type="ARBA" id="ARBA00023006"/>
    </source>
</evidence>
<evidence type="ECO:0000256" key="2">
    <source>
        <dbReference type="ARBA" id="ARBA00022927"/>
    </source>
</evidence>
<dbReference type="AlphaFoldDB" id="G2Q325"/>
<evidence type="ECO:0000313" key="4">
    <source>
        <dbReference type="EMBL" id="AEO53488.1"/>
    </source>
</evidence>
<evidence type="ECO:0000256" key="1">
    <source>
        <dbReference type="ARBA" id="ARBA00022786"/>
    </source>
</evidence>
<keyword evidence="2" id="KW-0653">Protein transport</keyword>
<dbReference type="GO" id="GO:0006914">
    <property type="term" value="P:autophagy"/>
    <property type="evidence" value="ECO:0007669"/>
    <property type="project" value="UniProtKB-KW"/>
</dbReference>
<organism evidence="4 5">
    <name type="scientific">Thermothelomyces thermophilus (strain ATCC 42464 / BCRC 31852 / DSM 1799)</name>
    <name type="common">Sporotrichum thermophile</name>
    <dbReference type="NCBI Taxonomy" id="573729"/>
    <lineage>
        <taxon>Eukaryota</taxon>
        <taxon>Fungi</taxon>
        <taxon>Dikarya</taxon>
        <taxon>Ascomycota</taxon>
        <taxon>Pezizomycotina</taxon>
        <taxon>Sordariomycetes</taxon>
        <taxon>Sordariomycetidae</taxon>
        <taxon>Sordariales</taxon>
        <taxon>Chaetomiaceae</taxon>
        <taxon>Thermothelomyces</taxon>
    </lineage>
</organism>
<dbReference type="VEuPathDB" id="FungiDB:MYCTH_2294864"/>
<dbReference type="RefSeq" id="XP_003658733.1">
    <property type="nucleotide sequence ID" value="XM_003658685.1"/>
</dbReference>
<dbReference type="eggNOG" id="ENOG502SCYV">
    <property type="taxonomic scope" value="Eukaryota"/>
</dbReference>
<dbReference type="HOGENOM" id="CLU_072332_0_2_1"/>
<dbReference type="GO" id="GO:0019787">
    <property type="term" value="F:ubiquitin-like protein transferase activity"/>
    <property type="evidence" value="ECO:0007669"/>
    <property type="project" value="InterPro"/>
</dbReference>
<dbReference type="Pfam" id="PF03987">
    <property type="entry name" value="Autophagy_act_C"/>
    <property type="match status" value="1"/>
</dbReference>
<dbReference type="OrthoDB" id="4089664at2759"/>
<dbReference type="GeneID" id="11505636"/>
<sequence>MQQERHLASSEFRSYPYLTPEEFTEVCHHLERRYCQARLGVQRRRWMLDTFRAFNTADFTFGPEYGTYLVIRRPLDAVRDDEGLSSCMGAFSLGEETGGEDDDSEMMEAEEADQVRYAALVQSGDVPPCMARGEKEEKSLNALQANHVQLDDRDYLPHGARPRPRVRYEIILHPTYQVPCLWFNLQDLPADEDPLNIDTVFRWLVPDEYKAPLRASVGRIGGISLDVRRPTLPFASLLIFVICHVLMS</sequence>
<name>G2Q325_THET4</name>